<evidence type="ECO:0000259" key="2">
    <source>
        <dbReference type="Pfam" id="PF24864"/>
    </source>
</evidence>
<dbReference type="PANTHER" id="PTHR38790:SF4">
    <property type="entry name" value="2EXR DOMAIN-CONTAINING PROTEIN"/>
    <property type="match status" value="1"/>
</dbReference>
<feature type="region of interest" description="Disordered" evidence="1">
    <location>
        <begin position="129"/>
        <end position="157"/>
    </location>
</feature>
<feature type="compositionally biased region" description="Low complexity" evidence="1">
    <location>
        <begin position="133"/>
        <end position="145"/>
    </location>
</feature>
<dbReference type="InterPro" id="IPR056632">
    <property type="entry name" value="DUF7730"/>
</dbReference>
<name>A0A2I1CTG1_ASPC2</name>
<dbReference type="AlphaFoldDB" id="A0A2I1CTG1"/>
<sequence>MRHFDAWLLRDPYSIFHYYSTGRRWQETVRDLIQERKICSPPSPGENDDATIDPYARPLHPQSTCAFLQRLPLEIRLLIYQYVFGQDVVVHLVQLKGQIRHVRCHETRSSLARNRRCCPVTPARWRIHDQPASSSLSPSPHSRLSQGKPPQPGAHRTDAVLYPHSHAQLPNNLSNSSPALLRTCRAIYAEAADLLYRDRVFDVDDLHTFIAFSRAISPSSRRAINRLTVHWMPIFPPLMNPDNPASAAASASIFTHTHNDHLWSLFWSRVASLPNIKELLLAIDLGRFTAANFTHPLPPTTTTTTTTPTTPATAGGTLLTPRLRLSIDEPWVTPLLAIRGIQHFDLAITARCDPVAKRLLEPELCKEAGTLRDHLRAVLCAEPDPDPLPLFQTLPKAVREILEAAAAAEAGAGAGASSWAGRDGRRGEGKMGRRRLAITAA</sequence>
<dbReference type="VEuPathDB" id="FungiDB:P168DRAFT_275476"/>
<feature type="region of interest" description="Disordered" evidence="1">
    <location>
        <begin position="296"/>
        <end position="315"/>
    </location>
</feature>
<organism evidence="3 4">
    <name type="scientific">Aspergillus campestris (strain IBT 28561)</name>
    <dbReference type="NCBI Taxonomy" id="1392248"/>
    <lineage>
        <taxon>Eukaryota</taxon>
        <taxon>Fungi</taxon>
        <taxon>Dikarya</taxon>
        <taxon>Ascomycota</taxon>
        <taxon>Pezizomycotina</taxon>
        <taxon>Eurotiomycetes</taxon>
        <taxon>Eurotiomycetidae</taxon>
        <taxon>Eurotiales</taxon>
        <taxon>Aspergillaceae</taxon>
        <taxon>Aspergillus</taxon>
        <taxon>Aspergillus subgen. Circumdati</taxon>
    </lineage>
</organism>
<dbReference type="Pfam" id="PF24864">
    <property type="entry name" value="DUF7730"/>
    <property type="match status" value="1"/>
</dbReference>
<evidence type="ECO:0000256" key="1">
    <source>
        <dbReference type="SAM" id="MobiDB-lite"/>
    </source>
</evidence>
<proteinExistence type="predicted"/>
<protein>
    <recommendedName>
        <fullName evidence="2">DUF7730 domain-containing protein</fullName>
    </recommendedName>
</protein>
<feature type="compositionally biased region" description="Low complexity" evidence="1">
    <location>
        <begin position="300"/>
        <end position="315"/>
    </location>
</feature>
<feature type="domain" description="DUF7730" evidence="2">
    <location>
        <begin position="60"/>
        <end position="283"/>
    </location>
</feature>
<reference evidence="3" key="1">
    <citation type="submission" date="2016-12" db="EMBL/GenBank/DDBJ databases">
        <title>The genomes of Aspergillus section Nigri reveals drivers in fungal speciation.</title>
        <authorList>
            <consortium name="DOE Joint Genome Institute"/>
            <person name="Vesth T.C."/>
            <person name="Nybo J."/>
            <person name="Theobald S."/>
            <person name="Brandl J."/>
            <person name="Frisvad J.C."/>
            <person name="Nielsen K.F."/>
            <person name="Lyhne E.K."/>
            <person name="Kogle M.E."/>
            <person name="Kuo A."/>
            <person name="Riley R."/>
            <person name="Clum A."/>
            <person name="Nolan M."/>
            <person name="Lipzen A."/>
            <person name="Salamov A."/>
            <person name="Henrissat B."/>
            <person name="Wiebenga A."/>
            <person name="De vries R.P."/>
            <person name="Grigoriev I.V."/>
            <person name="Mortensen U.H."/>
            <person name="Andersen M.R."/>
            <person name="Baker S.E."/>
        </authorList>
    </citation>
    <scope>NUCLEOTIDE SEQUENCE</scope>
    <source>
        <strain evidence="3">IBT 28561</strain>
    </source>
</reference>
<dbReference type="PANTHER" id="PTHR38790">
    <property type="entry name" value="2EXR DOMAIN-CONTAINING PROTEIN-RELATED"/>
    <property type="match status" value="1"/>
</dbReference>
<dbReference type="RefSeq" id="XP_024689495.1">
    <property type="nucleotide sequence ID" value="XM_024835497.1"/>
</dbReference>
<dbReference type="OrthoDB" id="515692at2759"/>
<dbReference type="EMBL" id="MSFM01000013">
    <property type="protein sequence ID" value="PKY00901.1"/>
    <property type="molecule type" value="Genomic_DNA"/>
</dbReference>
<keyword evidence="4" id="KW-1185">Reference proteome</keyword>
<gene>
    <name evidence="3" type="ORF">P168DRAFT_275476</name>
</gene>
<comment type="caution">
    <text evidence="3">The sequence shown here is derived from an EMBL/GenBank/DDBJ whole genome shotgun (WGS) entry which is preliminary data.</text>
</comment>
<evidence type="ECO:0000313" key="4">
    <source>
        <dbReference type="Proteomes" id="UP000234254"/>
    </source>
</evidence>
<accession>A0A2I1CTG1</accession>
<dbReference type="GeneID" id="36543021"/>
<evidence type="ECO:0000313" key="3">
    <source>
        <dbReference type="EMBL" id="PKY00901.1"/>
    </source>
</evidence>
<dbReference type="Proteomes" id="UP000234254">
    <property type="component" value="Unassembled WGS sequence"/>
</dbReference>